<feature type="transmembrane region" description="Helical" evidence="1">
    <location>
        <begin position="89"/>
        <end position="114"/>
    </location>
</feature>
<accession>A0A832QDD2</accession>
<comment type="caution">
    <text evidence="2">The sequence shown here is derived from an EMBL/GenBank/DDBJ whole genome shotgun (WGS) entry which is preliminary data.</text>
</comment>
<dbReference type="EMBL" id="DUTP01000003">
    <property type="protein sequence ID" value="HHX99336.1"/>
    <property type="molecule type" value="Genomic_DNA"/>
</dbReference>
<evidence type="ECO:0000313" key="3">
    <source>
        <dbReference type="Proteomes" id="UP000576550"/>
    </source>
</evidence>
<keyword evidence="1" id="KW-0472">Membrane</keyword>
<reference evidence="2 3" key="1">
    <citation type="journal article" date="2020" name="Biotechnol. Biofuels">
        <title>New insights from the biogas microbiome by comprehensive genome-resolved metagenomics of nearly 1600 species originating from multiple anaerobic digesters.</title>
        <authorList>
            <person name="Campanaro S."/>
            <person name="Treu L."/>
            <person name="Rodriguez-R L.M."/>
            <person name="Kovalovszki A."/>
            <person name="Ziels R.M."/>
            <person name="Maus I."/>
            <person name="Zhu X."/>
            <person name="Kougias P.G."/>
            <person name="Basile A."/>
            <person name="Luo G."/>
            <person name="Schluter A."/>
            <person name="Konstantinidis K.T."/>
            <person name="Angelidaki I."/>
        </authorList>
    </citation>
    <scope>NUCLEOTIDE SEQUENCE [LARGE SCALE GENOMIC DNA]</scope>
    <source>
        <strain evidence="2">AS05jafATM_89</strain>
    </source>
</reference>
<gene>
    <name evidence="2" type="ORF">GX533_01465</name>
</gene>
<organism evidence="2 3">
    <name type="scientific">Candidatus Dojkabacteria bacterium</name>
    <dbReference type="NCBI Taxonomy" id="2099670"/>
    <lineage>
        <taxon>Bacteria</taxon>
        <taxon>Candidatus Dojkabacteria</taxon>
    </lineage>
</organism>
<name>A0A832QDD2_9BACT</name>
<protein>
    <submittedName>
        <fullName evidence="2">Uncharacterized protein</fullName>
    </submittedName>
</protein>
<feature type="transmembrane region" description="Helical" evidence="1">
    <location>
        <begin position="148"/>
        <end position="171"/>
    </location>
</feature>
<keyword evidence="1" id="KW-0812">Transmembrane</keyword>
<dbReference type="AlphaFoldDB" id="A0A832QDD2"/>
<dbReference type="InterPro" id="IPR043739">
    <property type="entry name" value="DUF5684"/>
</dbReference>
<evidence type="ECO:0000256" key="1">
    <source>
        <dbReference type="SAM" id="Phobius"/>
    </source>
</evidence>
<dbReference type="Pfam" id="PF18936">
    <property type="entry name" value="DUF5684"/>
    <property type="match status" value="1"/>
</dbReference>
<proteinExistence type="predicted"/>
<feature type="transmembrane region" description="Helical" evidence="1">
    <location>
        <begin position="126"/>
        <end position="142"/>
    </location>
</feature>
<feature type="transmembrane region" description="Helical" evidence="1">
    <location>
        <begin position="183"/>
        <end position="204"/>
    </location>
</feature>
<keyword evidence="1" id="KW-1133">Transmembrane helix</keyword>
<sequence length="211" mass="23235">MKKVKNILLAVMLILFIPFVYTESTFAQSIGEIEYEEDFDFDQMFDTYENGKLIDSTEVSLENLKEEISDSNIEDISGPLLGLIGGASALAFAGIYITAIIISLATYIYSAITLKKVADKLGHPKSWFAWVPILNLVLKFQLGEQNPWLLLLGLIPIVGSVVIMVLTVIVTIKICEKLGHEKLLGLLTLIPIGAIVLWGILAWGKAKPANK</sequence>
<dbReference type="Proteomes" id="UP000576550">
    <property type="component" value="Unassembled WGS sequence"/>
</dbReference>
<evidence type="ECO:0000313" key="2">
    <source>
        <dbReference type="EMBL" id="HHX99336.1"/>
    </source>
</evidence>